<dbReference type="Gene3D" id="4.10.280.10">
    <property type="entry name" value="Helix-loop-helix DNA-binding domain"/>
    <property type="match status" value="1"/>
</dbReference>
<dbReference type="InterPro" id="IPR036638">
    <property type="entry name" value="HLH_DNA-bd_sf"/>
</dbReference>
<protein>
    <submittedName>
        <fullName evidence="1">Aspartyl-phosphate phosphatase Spo0E family protein</fullName>
    </submittedName>
</protein>
<dbReference type="SUPFAM" id="SSF140500">
    <property type="entry name" value="BAS1536-like"/>
    <property type="match status" value="1"/>
</dbReference>
<dbReference type="AlphaFoldDB" id="A0A9X3WFA3"/>
<proteinExistence type="predicted"/>
<dbReference type="Pfam" id="PF09388">
    <property type="entry name" value="SpoOE-like"/>
    <property type="match status" value="1"/>
</dbReference>
<gene>
    <name evidence="1" type="ORF">NC799_03530</name>
</gene>
<reference evidence="1" key="1">
    <citation type="submission" date="2022-06" db="EMBL/GenBank/DDBJ databases">
        <title>Aquibacillus sp. a new bacterium isolated from soil saline samples.</title>
        <authorList>
            <person name="Galisteo C."/>
            <person name="De La Haba R."/>
            <person name="Sanchez-Porro C."/>
            <person name="Ventosa A."/>
        </authorList>
    </citation>
    <scope>NUCLEOTIDE SEQUENCE</scope>
    <source>
        <strain evidence="1">3ASR75-54</strain>
    </source>
</reference>
<dbReference type="EMBL" id="JAMQKC010000002">
    <property type="protein sequence ID" value="MDC3415981.1"/>
    <property type="molecule type" value="Genomic_DNA"/>
</dbReference>
<organism evidence="1 2">
    <name type="scientific">Aquibacillus salsiterrae</name>
    <dbReference type="NCBI Taxonomy" id="2950439"/>
    <lineage>
        <taxon>Bacteria</taxon>
        <taxon>Bacillati</taxon>
        <taxon>Bacillota</taxon>
        <taxon>Bacilli</taxon>
        <taxon>Bacillales</taxon>
        <taxon>Bacillaceae</taxon>
        <taxon>Aquibacillus</taxon>
    </lineage>
</organism>
<comment type="caution">
    <text evidence="1">The sequence shown here is derived from an EMBL/GenBank/DDBJ whole genome shotgun (WGS) entry which is preliminary data.</text>
</comment>
<sequence length="53" mass="6329">MVKVKDRESKLEKLRLQMYKSFQDDRYGEEVVTISQELDKLINEFIVVPTPNK</sequence>
<dbReference type="InterPro" id="IPR037208">
    <property type="entry name" value="Spo0E-like_sf"/>
</dbReference>
<dbReference type="Proteomes" id="UP001145069">
    <property type="component" value="Unassembled WGS sequence"/>
</dbReference>
<evidence type="ECO:0000313" key="2">
    <source>
        <dbReference type="Proteomes" id="UP001145069"/>
    </source>
</evidence>
<evidence type="ECO:0000313" key="1">
    <source>
        <dbReference type="EMBL" id="MDC3415981.1"/>
    </source>
</evidence>
<dbReference type="RefSeq" id="WP_272444961.1">
    <property type="nucleotide sequence ID" value="NZ_JAMQKC010000002.1"/>
</dbReference>
<dbReference type="GO" id="GO:0046983">
    <property type="term" value="F:protein dimerization activity"/>
    <property type="evidence" value="ECO:0007669"/>
    <property type="project" value="InterPro"/>
</dbReference>
<dbReference type="InterPro" id="IPR018540">
    <property type="entry name" value="Spo0E-like"/>
</dbReference>
<keyword evidence="2" id="KW-1185">Reference proteome</keyword>
<accession>A0A9X3WFA3</accession>
<dbReference type="GO" id="GO:0043937">
    <property type="term" value="P:regulation of sporulation"/>
    <property type="evidence" value="ECO:0007669"/>
    <property type="project" value="InterPro"/>
</dbReference>
<name>A0A9X3WFA3_9BACI</name>